<feature type="transmembrane region" description="Helical" evidence="10">
    <location>
        <begin position="110"/>
        <end position="131"/>
    </location>
</feature>
<reference evidence="11 12" key="1">
    <citation type="submission" date="2010-07" db="EMBL/GenBank/DDBJ databases">
        <title>The draft genome of Paenibacillus curdlanolyticus YK9.</title>
        <authorList>
            <consortium name="US DOE Joint Genome Institute (JGI-PGF)"/>
            <person name="Lucas S."/>
            <person name="Copeland A."/>
            <person name="Lapidus A."/>
            <person name="Cheng J.-F."/>
            <person name="Bruce D."/>
            <person name="Goodwin L."/>
            <person name="Pitluck S."/>
            <person name="Land M.L."/>
            <person name="Hauser L."/>
            <person name="Chang Y.-J."/>
            <person name="Jeffries C."/>
            <person name="Anderson I.J."/>
            <person name="Johnson E."/>
            <person name="Loganathan U."/>
            <person name="Mulhopadhyay B."/>
            <person name="Kyrpides N."/>
            <person name="Woyke T.J."/>
        </authorList>
    </citation>
    <scope>NUCLEOTIDE SEQUENCE [LARGE SCALE GENOMIC DNA]</scope>
    <source>
        <strain evidence="11 12">YK9</strain>
    </source>
</reference>
<evidence type="ECO:0000256" key="3">
    <source>
        <dbReference type="ARBA" id="ARBA00022679"/>
    </source>
</evidence>
<evidence type="ECO:0000256" key="10">
    <source>
        <dbReference type="SAM" id="Phobius"/>
    </source>
</evidence>
<evidence type="ECO:0000313" key="12">
    <source>
        <dbReference type="Proteomes" id="UP000005387"/>
    </source>
</evidence>
<keyword evidence="6" id="KW-0443">Lipid metabolism</keyword>
<feature type="transmembrane region" description="Helical" evidence="10">
    <location>
        <begin position="49"/>
        <end position="71"/>
    </location>
</feature>
<dbReference type="OrthoDB" id="9777124at2"/>
<keyword evidence="2" id="KW-0444">Lipid biosynthesis</keyword>
<protein>
    <submittedName>
        <fullName evidence="11">Uncharacterized protein</fullName>
    </submittedName>
</protein>
<dbReference type="AlphaFoldDB" id="E0I4M6"/>
<keyword evidence="5 10" id="KW-1133">Transmembrane helix</keyword>
<evidence type="ECO:0000256" key="1">
    <source>
        <dbReference type="ARBA" id="ARBA00022475"/>
    </source>
</evidence>
<dbReference type="SMART" id="SM01207">
    <property type="entry name" value="G3P_acyltransf"/>
    <property type="match status" value="1"/>
</dbReference>
<evidence type="ECO:0000256" key="4">
    <source>
        <dbReference type="ARBA" id="ARBA00022692"/>
    </source>
</evidence>
<evidence type="ECO:0000256" key="5">
    <source>
        <dbReference type="ARBA" id="ARBA00022989"/>
    </source>
</evidence>
<evidence type="ECO:0000256" key="2">
    <source>
        <dbReference type="ARBA" id="ARBA00022516"/>
    </source>
</evidence>
<dbReference type="PANTHER" id="PTHR30309:SF1">
    <property type="entry name" value="GLYCEROL-3-PHOSPHATE ACYLTRANSFERASE 1"/>
    <property type="match status" value="1"/>
</dbReference>
<dbReference type="Proteomes" id="UP000005387">
    <property type="component" value="Unassembled WGS sequence"/>
</dbReference>
<accession>E0I4M6</accession>
<feature type="transmembrane region" description="Helical" evidence="10">
    <location>
        <begin position="151"/>
        <end position="167"/>
    </location>
</feature>
<keyword evidence="4 10" id="KW-0812">Transmembrane</keyword>
<dbReference type="Pfam" id="PF02660">
    <property type="entry name" value="G3P_acyltransf"/>
    <property type="match status" value="1"/>
</dbReference>
<organism evidence="11 12">
    <name type="scientific">Paenibacillus curdlanolyticus YK9</name>
    <dbReference type="NCBI Taxonomy" id="717606"/>
    <lineage>
        <taxon>Bacteria</taxon>
        <taxon>Bacillati</taxon>
        <taxon>Bacillota</taxon>
        <taxon>Bacilli</taxon>
        <taxon>Bacillales</taxon>
        <taxon>Paenibacillaceae</taxon>
        <taxon>Paenibacillus</taxon>
    </lineage>
</organism>
<feature type="transmembrane region" description="Helical" evidence="10">
    <location>
        <begin position="78"/>
        <end position="98"/>
    </location>
</feature>
<dbReference type="STRING" id="717606.PaecuDRAFT_0068"/>
<dbReference type="eggNOG" id="COG0344">
    <property type="taxonomic scope" value="Bacteria"/>
</dbReference>
<sequence>MSLFGWTVILFLIGSLMFSYWLGLASRNNLKAVGDGNPGALNLWKAAGYKLGIAGVLLDFAKGYVPLLFVLGLGYSDGYARVPFAIAPIAGHAFSPFLRGKGGKAIAVTFGVWSALTAFEVALVYAVLLALLSAANRWIAAGRDKSPRADALQVVCGMLLLGVYLGARSFDMAIWFVWIGNLSILIVTHRVELLGWLCYRRMN</sequence>
<feature type="transmembrane region" description="Helical" evidence="10">
    <location>
        <begin position="173"/>
        <end position="199"/>
    </location>
</feature>
<proteinExistence type="predicted"/>
<evidence type="ECO:0000256" key="7">
    <source>
        <dbReference type="ARBA" id="ARBA00023136"/>
    </source>
</evidence>
<dbReference type="GO" id="GO:0005886">
    <property type="term" value="C:plasma membrane"/>
    <property type="evidence" value="ECO:0007669"/>
    <property type="project" value="InterPro"/>
</dbReference>
<keyword evidence="9" id="KW-1208">Phospholipid metabolism</keyword>
<evidence type="ECO:0000256" key="9">
    <source>
        <dbReference type="ARBA" id="ARBA00023264"/>
    </source>
</evidence>
<name>E0I4M6_9BACL</name>
<keyword evidence="7 10" id="KW-0472">Membrane</keyword>
<dbReference type="GO" id="GO:0043772">
    <property type="term" value="F:acyl-phosphate glycerol-3-phosphate acyltransferase activity"/>
    <property type="evidence" value="ECO:0007669"/>
    <property type="project" value="InterPro"/>
</dbReference>
<dbReference type="InterPro" id="IPR003811">
    <property type="entry name" value="G3P_acylTferase_PlsY"/>
</dbReference>
<dbReference type="GO" id="GO:0008654">
    <property type="term" value="P:phospholipid biosynthetic process"/>
    <property type="evidence" value="ECO:0007669"/>
    <property type="project" value="UniProtKB-KW"/>
</dbReference>
<keyword evidence="1" id="KW-1003">Cell membrane</keyword>
<evidence type="ECO:0000256" key="8">
    <source>
        <dbReference type="ARBA" id="ARBA00023209"/>
    </source>
</evidence>
<dbReference type="RefSeq" id="WP_006036086.1">
    <property type="nucleotide sequence ID" value="NZ_AEDD01000001.1"/>
</dbReference>
<keyword evidence="8" id="KW-0594">Phospholipid biosynthesis</keyword>
<evidence type="ECO:0000313" key="11">
    <source>
        <dbReference type="EMBL" id="EFM12557.1"/>
    </source>
</evidence>
<dbReference type="PANTHER" id="PTHR30309">
    <property type="entry name" value="INNER MEMBRANE PROTEIN YGIH"/>
    <property type="match status" value="1"/>
</dbReference>
<keyword evidence="12" id="KW-1185">Reference proteome</keyword>
<keyword evidence="3" id="KW-0808">Transferase</keyword>
<dbReference type="EMBL" id="AEDD01000001">
    <property type="protein sequence ID" value="EFM12557.1"/>
    <property type="molecule type" value="Genomic_DNA"/>
</dbReference>
<evidence type="ECO:0000256" key="6">
    <source>
        <dbReference type="ARBA" id="ARBA00023098"/>
    </source>
</evidence>
<gene>
    <name evidence="11" type="ORF">PaecuDRAFT_0068</name>
</gene>